<organism evidence="2 3">
    <name type="scientific">Exidia glandulosa HHB12029</name>
    <dbReference type="NCBI Taxonomy" id="1314781"/>
    <lineage>
        <taxon>Eukaryota</taxon>
        <taxon>Fungi</taxon>
        <taxon>Dikarya</taxon>
        <taxon>Basidiomycota</taxon>
        <taxon>Agaricomycotina</taxon>
        <taxon>Agaricomycetes</taxon>
        <taxon>Auriculariales</taxon>
        <taxon>Exidiaceae</taxon>
        <taxon>Exidia</taxon>
    </lineage>
</organism>
<dbReference type="EMBL" id="KV426182">
    <property type="protein sequence ID" value="KZV85597.1"/>
    <property type="molecule type" value="Genomic_DNA"/>
</dbReference>
<reference evidence="2 3" key="1">
    <citation type="journal article" date="2016" name="Mol. Biol. Evol.">
        <title>Comparative Genomics of Early-Diverging Mushroom-Forming Fungi Provides Insights into the Origins of Lignocellulose Decay Capabilities.</title>
        <authorList>
            <person name="Nagy L.G."/>
            <person name="Riley R."/>
            <person name="Tritt A."/>
            <person name="Adam C."/>
            <person name="Daum C."/>
            <person name="Floudas D."/>
            <person name="Sun H."/>
            <person name="Yadav J.S."/>
            <person name="Pangilinan J."/>
            <person name="Larsson K.H."/>
            <person name="Matsuura K."/>
            <person name="Barry K."/>
            <person name="Labutti K."/>
            <person name="Kuo R."/>
            <person name="Ohm R.A."/>
            <person name="Bhattacharya S.S."/>
            <person name="Shirouzu T."/>
            <person name="Yoshinaga Y."/>
            <person name="Martin F.M."/>
            <person name="Grigoriev I.V."/>
            <person name="Hibbett D.S."/>
        </authorList>
    </citation>
    <scope>NUCLEOTIDE SEQUENCE [LARGE SCALE GENOMIC DNA]</scope>
    <source>
        <strain evidence="2 3">HHB12029</strain>
    </source>
</reference>
<evidence type="ECO:0000313" key="3">
    <source>
        <dbReference type="Proteomes" id="UP000077266"/>
    </source>
</evidence>
<protein>
    <submittedName>
        <fullName evidence="2">Uncharacterized protein</fullName>
    </submittedName>
</protein>
<feature type="region of interest" description="Disordered" evidence="1">
    <location>
        <begin position="86"/>
        <end position="119"/>
    </location>
</feature>
<dbReference type="AlphaFoldDB" id="A0A165DXJ6"/>
<feature type="region of interest" description="Disordered" evidence="1">
    <location>
        <begin position="497"/>
        <end position="602"/>
    </location>
</feature>
<name>A0A165DXJ6_EXIGL</name>
<proteinExistence type="predicted"/>
<feature type="compositionally biased region" description="Low complexity" evidence="1">
    <location>
        <begin position="86"/>
        <end position="102"/>
    </location>
</feature>
<feature type="region of interest" description="Disordered" evidence="1">
    <location>
        <begin position="191"/>
        <end position="301"/>
    </location>
</feature>
<sequence>MLSGRPHTQPGAPFAVHNDAVENTFQTPPEQDLHFGHFLQAGQPIHIDLPTLFPDLGSHASGASTTTGVPATQQFGSATTTARIATTSWDASASPSPTTRASGRLNPPSFNIEPRHGGDNLFHQEYSTDRRMHDFQFREQTADAHSHRTLGTTFGSFDDDGSFVPRPPGLSATQIPPPLLQSAHGFGAPLHLTVPVEPSPATADESGVRKAFEEEEDGHEVVSAPKRRRGRNKSKPADTEPPSSDAQVESGEPQQRKPRASERHADADASASTSAGNPGPSVQGSNNDKPGAKPRTACGRALENTNELKRDKIQRLFDKIMSAKTIEEALQCLPGYSETPTDGDLDSFKAELKKVVGGHGTESSSTCASCWDEFGVHVPLPATATPSKHTSDYHRGLRTCPACRYLLIHRGTNGAQRHRTWCPVWLAVVARGIHEEWLRRCGVLAKPSSQFFSEKAVKSAEKAAKGDSVVREDELLAWLKKETSKLKLPQADKLTPAIADGEREEGATGASGAFATDGHAEYDEDADGEYDLDDDYIDASTSGARSNDDSVPTVAPRGSADAGSDSTAGRPSNAGAALVPSLRWGSSSSVRSTEDVRNDGVYSTSRAARNDAESAVGYGDWADVDPVERTNIDAGWGGISVASNSAHDVALPIDDGASFDDAMATVGDYVW</sequence>
<accession>A0A165DXJ6</accession>
<evidence type="ECO:0000256" key="1">
    <source>
        <dbReference type="SAM" id="MobiDB-lite"/>
    </source>
</evidence>
<dbReference type="InParanoid" id="A0A165DXJ6"/>
<evidence type="ECO:0000313" key="2">
    <source>
        <dbReference type="EMBL" id="KZV85597.1"/>
    </source>
</evidence>
<feature type="compositionally biased region" description="Low complexity" evidence="1">
    <location>
        <begin position="578"/>
        <end position="591"/>
    </location>
</feature>
<dbReference type="Proteomes" id="UP000077266">
    <property type="component" value="Unassembled WGS sequence"/>
</dbReference>
<feature type="compositionally biased region" description="Basic residues" evidence="1">
    <location>
        <begin position="225"/>
        <end position="234"/>
    </location>
</feature>
<dbReference type="OrthoDB" id="10688657at2759"/>
<gene>
    <name evidence="2" type="ORF">EXIGLDRAFT_775384</name>
</gene>
<feature type="compositionally biased region" description="Acidic residues" evidence="1">
    <location>
        <begin position="522"/>
        <end position="537"/>
    </location>
</feature>
<keyword evidence="3" id="KW-1185">Reference proteome</keyword>